<gene>
    <name evidence="1" type="ORF">XM53_01600</name>
</gene>
<dbReference type="AlphaFoldDB" id="A0A0T5NZX8"/>
<keyword evidence="2" id="KW-1185">Reference proteome</keyword>
<evidence type="ECO:0000313" key="1">
    <source>
        <dbReference type="EMBL" id="KRS14442.1"/>
    </source>
</evidence>
<dbReference type="OrthoDB" id="7848249at2"/>
<dbReference type="PATRIC" id="fig|1641875.4.peg.1409"/>
<sequence>MPRCTYFYATAGDFIQLMRPVEAEAAFSYVWLANEETPALERRSSAADIPDLLRGFPGHFTQTLCLVPCGAVLMPECRETSRGPRYFLYPKDVDAAVVFQLQGAREGGALLRSRWWVHGDAEHAVALGRVIARHMRREFQNLRGPKLGPEAFAVLQAGGRLTFDVNAPPEQDLRLV</sequence>
<proteinExistence type="predicted"/>
<name>A0A0T5NZX8_9RHOB</name>
<accession>A0A0T5NZX8</accession>
<protein>
    <submittedName>
        <fullName evidence="1">Uncharacterized protein</fullName>
    </submittedName>
</protein>
<reference evidence="1 2" key="1">
    <citation type="submission" date="2015-04" db="EMBL/GenBank/DDBJ databases">
        <title>The draft genome sequence of Roseovarius sp.R12b.</title>
        <authorList>
            <person name="Li G."/>
            <person name="Lai Q."/>
            <person name="Shao Z."/>
            <person name="Yan P."/>
        </authorList>
    </citation>
    <scope>NUCLEOTIDE SEQUENCE [LARGE SCALE GENOMIC DNA]</scope>
    <source>
        <strain evidence="1 2">R12B</strain>
    </source>
</reference>
<dbReference type="RefSeq" id="WP_057789595.1">
    <property type="nucleotide sequence ID" value="NZ_LAXJ01000002.1"/>
</dbReference>
<organism evidence="1 2">
    <name type="scientific">Roseovarius atlanticus</name>
    <dbReference type="NCBI Taxonomy" id="1641875"/>
    <lineage>
        <taxon>Bacteria</taxon>
        <taxon>Pseudomonadati</taxon>
        <taxon>Pseudomonadota</taxon>
        <taxon>Alphaproteobacteria</taxon>
        <taxon>Rhodobacterales</taxon>
        <taxon>Roseobacteraceae</taxon>
        <taxon>Roseovarius</taxon>
    </lineage>
</organism>
<evidence type="ECO:0000313" key="2">
    <source>
        <dbReference type="Proteomes" id="UP000051295"/>
    </source>
</evidence>
<dbReference type="EMBL" id="LAXJ01000002">
    <property type="protein sequence ID" value="KRS14442.1"/>
    <property type="molecule type" value="Genomic_DNA"/>
</dbReference>
<dbReference type="Proteomes" id="UP000051295">
    <property type="component" value="Unassembled WGS sequence"/>
</dbReference>
<comment type="caution">
    <text evidence="1">The sequence shown here is derived from an EMBL/GenBank/DDBJ whole genome shotgun (WGS) entry which is preliminary data.</text>
</comment>